<dbReference type="EMBL" id="FP103042">
    <property type="protein sequence ID" value="CAX25433.1"/>
    <property type="molecule type" value="Genomic_DNA"/>
</dbReference>
<reference evidence="2" key="1">
    <citation type="journal article" date="2009" name="PLoS ONE">
        <title>Methylobacterium genome sequences: a reference blueprint to investigate microbial metabolism of C1 compounds from natural and industrial sources.</title>
        <authorList>
            <person name="Vuilleumier S."/>
            <person name="Chistoserdova L."/>
            <person name="Lee M.-C."/>
            <person name="Bringel F."/>
            <person name="Lajus A."/>
            <person name="Zhou Y."/>
            <person name="Gourion B."/>
            <person name="Barbe V."/>
            <person name="Chang J."/>
            <person name="Cruveiller S."/>
            <person name="Dossat C."/>
            <person name="Gillett W."/>
            <person name="Gruffaz C."/>
            <person name="Haugen E."/>
            <person name="Hourcade E."/>
            <person name="Levy R."/>
            <person name="Mangenot S."/>
            <person name="Muller E."/>
            <person name="Nadalig T."/>
            <person name="Pagni M."/>
            <person name="Penny C."/>
            <person name="Peyraud R."/>
            <person name="Robinson D.G."/>
            <person name="Roche D."/>
            <person name="Rouy Z."/>
            <person name="Saenampechek C."/>
            <person name="Salvignol G."/>
            <person name="Vallenet D."/>
            <person name="Wu Z."/>
            <person name="Marx C.J."/>
            <person name="Vorholt J.A."/>
            <person name="Olson M.V."/>
            <person name="Kaul R."/>
            <person name="Weissenbach J."/>
            <person name="Medigue C."/>
            <person name="Lidstrom M.E."/>
        </authorList>
    </citation>
    <scope>NUCLEOTIDE SEQUENCE [LARGE SCALE GENOMIC DNA]</scope>
    <source>
        <strain evidence="2">DSM 6343 / CIP 106787 / DM4</strain>
    </source>
</reference>
<name>C7CB21_METED</name>
<evidence type="ECO:0000313" key="1">
    <source>
        <dbReference type="EMBL" id="CAX25433.1"/>
    </source>
</evidence>
<evidence type="ECO:0000313" key="2">
    <source>
        <dbReference type="Proteomes" id="UP000008070"/>
    </source>
</evidence>
<accession>C7CB21</accession>
<protein>
    <submittedName>
        <fullName evidence="1">Uncharacterized protein</fullName>
    </submittedName>
</protein>
<organism evidence="1 2">
    <name type="scientific">Methylorubrum extorquens (strain DSM 6343 / CIP 106787 / DM4)</name>
    <name type="common">Methylobacterium extorquens</name>
    <dbReference type="NCBI Taxonomy" id="661410"/>
    <lineage>
        <taxon>Bacteria</taxon>
        <taxon>Pseudomonadati</taxon>
        <taxon>Pseudomonadota</taxon>
        <taxon>Alphaproteobacteria</taxon>
        <taxon>Hyphomicrobiales</taxon>
        <taxon>Methylobacteriaceae</taxon>
        <taxon>Methylorubrum</taxon>
    </lineage>
</organism>
<dbReference type="InterPro" id="IPR036817">
    <property type="entry name" value="Transthyretin/HIU_hydrolase_sf"/>
</dbReference>
<sequence length="118" mass="12980">MCARTRRAFLPGLNERHPVKGYRAHPAWPIVGGESMTVARAVTHADGHTDAPLIGGRPVLIATDELRSRIGDYLRAGLILPESAFLDVVPIRFGVAEPERPYQARVASPWSDQTDRGR</sequence>
<gene>
    <name evidence="1" type="ORF">METD_I3795</name>
</gene>
<dbReference type="AlphaFoldDB" id="C7CB21"/>
<proteinExistence type="predicted"/>
<dbReference type="SUPFAM" id="SSF49472">
    <property type="entry name" value="Transthyretin (synonym: prealbumin)"/>
    <property type="match status" value="1"/>
</dbReference>
<dbReference type="HOGENOM" id="CLU_115536_1_1_5"/>
<dbReference type="KEGG" id="mdi:METDI3795"/>
<dbReference type="Proteomes" id="UP000008070">
    <property type="component" value="Chromosome"/>
</dbReference>